<protein>
    <submittedName>
        <fullName evidence="1">Uncharacterized protein</fullName>
    </submittedName>
</protein>
<dbReference type="AlphaFoldDB" id="Q3ACL4"/>
<evidence type="ECO:0000313" key="2">
    <source>
        <dbReference type="Proteomes" id="UP000002706"/>
    </source>
</evidence>
<dbReference type="Proteomes" id="UP000002706">
    <property type="component" value="Chromosome"/>
</dbReference>
<organism evidence="1 2">
    <name type="scientific">Carboxydothermus hydrogenoformans (strain ATCC BAA-161 / DSM 6008 / Z-2901)</name>
    <dbReference type="NCBI Taxonomy" id="246194"/>
    <lineage>
        <taxon>Bacteria</taxon>
        <taxon>Bacillati</taxon>
        <taxon>Bacillota</taxon>
        <taxon>Clostridia</taxon>
        <taxon>Thermoanaerobacterales</taxon>
        <taxon>Thermoanaerobacteraceae</taxon>
        <taxon>Carboxydothermus</taxon>
    </lineage>
</organism>
<dbReference type="EMBL" id="CP000141">
    <property type="protein sequence ID" value="ABB15462.1"/>
    <property type="molecule type" value="Genomic_DNA"/>
</dbReference>
<dbReference type="InParanoid" id="Q3ACL4"/>
<accession>Q3ACL4</accession>
<dbReference type="HOGENOM" id="CLU_3306671_0_0_9"/>
<proteinExistence type="predicted"/>
<evidence type="ECO:0000313" key="1">
    <source>
        <dbReference type="EMBL" id="ABB15462.1"/>
    </source>
</evidence>
<keyword evidence="2" id="KW-1185">Reference proteome</keyword>
<reference evidence="1 2" key="1">
    <citation type="journal article" date="2005" name="PLoS Genet.">
        <title>Life in hot carbon monoxide: the complete genome sequence of Carboxydothermus hydrogenoformans Z-2901.</title>
        <authorList>
            <person name="Wu M."/>
            <person name="Ren Q."/>
            <person name="Durkin A.S."/>
            <person name="Daugherty S.C."/>
            <person name="Brinkac L.M."/>
            <person name="Dodson R.J."/>
            <person name="Madupu R."/>
            <person name="Sullivan S.A."/>
            <person name="Kolonay J.F."/>
            <person name="Haft D.H."/>
            <person name="Nelson W.C."/>
            <person name="Tallon L.J."/>
            <person name="Jones K.M."/>
            <person name="Ulrich L.E."/>
            <person name="Gonzalez J.M."/>
            <person name="Zhulin I.B."/>
            <person name="Robb F.T."/>
            <person name="Eisen J.A."/>
        </authorList>
    </citation>
    <scope>NUCLEOTIDE SEQUENCE [LARGE SCALE GENOMIC DNA]</scope>
    <source>
        <strain evidence="2">ATCC BAA-161 / DSM 6008 / Z-2901</strain>
    </source>
</reference>
<name>Q3ACL4_CARHZ</name>
<gene>
    <name evidence="1" type="ordered locus">CHY_1286</name>
</gene>
<dbReference type="KEGG" id="chy:CHY_1286"/>
<sequence>MLVFYGQFKNVEKIRRKRKKEKSSSKVYGADPIAKFVVI</sequence>